<evidence type="ECO:0000313" key="1">
    <source>
        <dbReference type="EMBL" id="SDF90993.1"/>
    </source>
</evidence>
<evidence type="ECO:0000313" key="2">
    <source>
        <dbReference type="Proteomes" id="UP000199076"/>
    </source>
</evidence>
<dbReference type="EMBL" id="FNBK01000011">
    <property type="protein sequence ID" value="SDF90993.1"/>
    <property type="molecule type" value="Genomic_DNA"/>
</dbReference>
<organism evidence="1 2">
    <name type="scientific">Halorientalis regularis</name>
    <dbReference type="NCBI Taxonomy" id="660518"/>
    <lineage>
        <taxon>Archaea</taxon>
        <taxon>Methanobacteriati</taxon>
        <taxon>Methanobacteriota</taxon>
        <taxon>Stenosarchaea group</taxon>
        <taxon>Halobacteria</taxon>
        <taxon>Halobacteriales</taxon>
        <taxon>Haloarculaceae</taxon>
        <taxon>Halorientalis</taxon>
    </lineage>
</organism>
<dbReference type="RefSeq" id="WP_092693611.1">
    <property type="nucleotide sequence ID" value="NZ_FNBK01000011.1"/>
</dbReference>
<dbReference type="OrthoDB" id="306160at2157"/>
<name>A0A1G7PXP0_9EURY</name>
<dbReference type="Proteomes" id="UP000199076">
    <property type="component" value="Unassembled WGS sequence"/>
</dbReference>
<dbReference type="AlphaFoldDB" id="A0A1G7PXP0"/>
<reference evidence="2" key="1">
    <citation type="submission" date="2016-10" db="EMBL/GenBank/DDBJ databases">
        <authorList>
            <person name="Varghese N."/>
            <person name="Submissions S."/>
        </authorList>
    </citation>
    <scope>NUCLEOTIDE SEQUENCE [LARGE SCALE GENOMIC DNA]</scope>
    <source>
        <strain evidence="2">IBRC-M 10760</strain>
    </source>
</reference>
<evidence type="ECO:0008006" key="3">
    <source>
        <dbReference type="Google" id="ProtNLM"/>
    </source>
</evidence>
<protein>
    <recommendedName>
        <fullName evidence="3">Rubrerythrin</fullName>
    </recommendedName>
</protein>
<accession>A0A1G7PXP0</accession>
<proteinExistence type="predicted"/>
<gene>
    <name evidence="1" type="ORF">SAMN05216218_11166</name>
</gene>
<sequence length="207" mass="22079">MDGQQFLDRVRETKRTALERLGSDKALLAATGADLDTDTVLGVLAATELFHADAFRRWSEEADEERVAAAFETAADTAGDHADRLDADLDAVPDQSGIETGVGGQDGDGERAAAGLVGASLVLDRILLQAVNFFVNEADERRADLIREVRNAAEDRRDAGLALLEEICESDEAWERAATAAEAAIAAAYDDYVATLEGMGIDPKPVC</sequence>
<keyword evidence="2" id="KW-1185">Reference proteome</keyword>